<dbReference type="Proteomes" id="UP001497623">
    <property type="component" value="Unassembled WGS sequence"/>
</dbReference>
<organism evidence="3 4">
    <name type="scientific">Meganyctiphanes norvegica</name>
    <name type="common">Northern krill</name>
    <name type="synonym">Thysanopoda norvegica</name>
    <dbReference type="NCBI Taxonomy" id="48144"/>
    <lineage>
        <taxon>Eukaryota</taxon>
        <taxon>Metazoa</taxon>
        <taxon>Ecdysozoa</taxon>
        <taxon>Arthropoda</taxon>
        <taxon>Crustacea</taxon>
        <taxon>Multicrustacea</taxon>
        <taxon>Malacostraca</taxon>
        <taxon>Eumalacostraca</taxon>
        <taxon>Eucarida</taxon>
        <taxon>Euphausiacea</taxon>
        <taxon>Euphausiidae</taxon>
        <taxon>Meganyctiphanes</taxon>
    </lineage>
</organism>
<name>A0AAV2SXM9_MEGNR</name>
<accession>A0AAV2SXM9</accession>
<dbReference type="AlphaFoldDB" id="A0AAV2SXM9"/>
<feature type="compositionally biased region" description="Basic and acidic residues" evidence="1">
    <location>
        <begin position="88"/>
        <end position="98"/>
    </location>
</feature>
<evidence type="ECO:0000256" key="2">
    <source>
        <dbReference type="SAM" id="Phobius"/>
    </source>
</evidence>
<comment type="caution">
    <text evidence="3">The sequence shown here is derived from an EMBL/GenBank/DDBJ whole genome shotgun (WGS) entry which is preliminary data.</text>
</comment>
<evidence type="ECO:0000313" key="4">
    <source>
        <dbReference type="Proteomes" id="UP001497623"/>
    </source>
</evidence>
<dbReference type="EMBL" id="CAXKWB010165642">
    <property type="protein sequence ID" value="CAL4250653.1"/>
    <property type="molecule type" value="Genomic_DNA"/>
</dbReference>
<proteinExistence type="predicted"/>
<feature type="region of interest" description="Disordered" evidence="1">
    <location>
        <begin position="88"/>
        <end position="163"/>
    </location>
</feature>
<protein>
    <submittedName>
        <fullName evidence="3">Uncharacterized protein</fullName>
    </submittedName>
</protein>
<feature type="compositionally biased region" description="Basic and acidic residues" evidence="1">
    <location>
        <begin position="124"/>
        <end position="139"/>
    </location>
</feature>
<evidence type="ECO:0000256" key="1">
    <source>
        <dbReference type="SAM" id="MobiDB-lite"/>
    </source>
</evidence>
<keyword evidence="2" id="KW-0812">Transmembrane</keyword>
<keyword evidence="4" id="KW-1185">Reference proteome</keyword>
<keyword evidence="2" id="KW-0472">Membrane</keyword>
<evidence type="ECO:0000313" key="3">
    <source>
        <dbReference type="EMBL" id="CAL4250653.1"/>
    </source>
</evidence>
<feature type="compositionally biased region" description="Polar residues" evidence="1">
    <location>
        <begin position="140"/>
        <end position="163"/>
    </location>
</feature>
<sequence length="163" mass="18617">GKCEKTVQDVVERFWDIIEDININTVLMFLRDNIVGTVIIISVIIWVPASCVFSYVDRRRRDEYHKYVRWYYSNELVHPTDSVRIIDSKRTRIHEPGRSQESTPGRGNDATIRTHGIGTARGGMEVREPPEGAEDRPADRQTTLSSSQPCQPPVTSQHYSSAM</sequence>
<reference evidence="3 4" key="1">
    <citation type="submission" date="2024-05" db="EMBL/GenBank/DDBJ databases">
        <authorList>
            <person name="Wallberg A."/>
        </authorList>
    </citation>
    <scope>NUCLEOTIDE SEQUENCE [LARGE SCALE GENOMIC DNA]</scope>
</reference>
<keyword evidence="2" id="KW-1133">Transmembrane helix</keyword>
<gene>
    <name evidence="3" type="ORF">MNOR_LOCUS41701</name>
</gene>
<feature type="transmembrane region" description="Helical" evidence="2">
    <location>
        <begin position="34"/>
        <end position="56"/>
    </location>
</feature>
<feature type="non-terminal residue" evidence="3">
    <location>
        <position position="1"/>
    </location>
</feature>